<evidence type="ECO:0000256" key="6">
    <source>
        <dbReference type="ARBA" id="ARBA00022801"/>
    </source>
</evidence>
<proteinExistence type="inferred from homology"/>
<evidence type="ECO:0000256" key="3">
    <source>
        <dbReference type="ARBA" id="ARBA00022475"/>
    </source>
</evidence>
<dbReference type="InterPro" id="IPR002142">
    <property type="entry name" value="Peptidase_S49"/>
</dbReference>
<keyword evidence="14" id="KW-1185">Reference proteome</keyword>
<organism evidence="13 14">
    <name type="scientific">Chrysophaeum taylorii</name>
    <dbReference type="NCBI Taxonomy" id="2483200"/>
    <lineage>
        <taxon>Eukaryota</taxon>
        <taxon>Sar</taxon>
        <taxon>Stramenopiles</taxon>
        <taxon>Ochrophyta</taxon>
        <taxon>Pelagophyceae</taxon>
        <taxon>Pelagomonadales</taxon>
        <taxon>Pelagomonadaceae</taxon>
        <taxon>Chrysophaeum</taxon>
    </lineage>
</organism>
<dbReference type="InterPro" id="IPR013703">
    <property type="entry name" value="Peptidase_S49_N_proteobac"/>
</dbReference>
<feature type="domain" description="Peptidase S49" evidence="11">
    <location>
        <begin position="341"/>
        <end position="481"/>
    </location>
</feature>
<feature type="domain" description="Peptidase S49 N-terminal proteobacteria" evidence="12">
    <location>
        <begin position="275"/>
        <end position="337"/>
    </location>
</feature>
<dbReference type="EMBL" id="JAQMWT010000317">
    <property type="protein sequence ID" value="KAJ8605113.1"/>
    <property type="molecule type" value="Genomic_DNA"/>
</dbReference>
<evidence type="ECO:0000256" key="4">
    <source>
        <dbReference type="ARBA" id="ARBA00022670"/>
    </source>
</evidence>
<protein>
    <recommendedName>
        <fullName evidence="15">Protease SohB</fullName>
    </recommendedName>
</protein>
<evidence type="ECO:0000259" key="11">
    <source>
        <dbReference type="Pfam" id="PF01343"/>
    </source>
</evidence>
<dbReference type="GO" id="GO:0006508">
    <property type="term" value="P:proteolysis"/>
    <property type="evidence" value="ECO:0007669"/>
    <property type="project" value="UniProtKB-KW"/>
</dbReference>
<evidence type="ECO:0000256" key="1">
    <source>
        <dbReference type="ARBA" id="ARBA00004236"/>
    </source>
</evidence>
<dbReference type="Gene3D" id="3.90.226.10">
    <property type="entry name" value="2-enoyl-CoA Hydratase, Chain A, domain 1"/>
    <property type="match status" value="1"/>
</dbReference>
<accession>A0AAD7XLU1</accession>
<keyword evidence="7" id="KW-0720">Serine protease</keyword>
<keyword evidence="4" id="KW-0645">Protease</keyword>
<keyword evidence="5" id="KW-0812">Transmembrane</keyword>
<keyword evidence="9" id="KW-0472">Membrane</keyword>
<feature type="region of interest" description="Disordered" evidence="10">
    <location>
        <begin position="187"/>
        <end position="226"/>
    </location>
</feature>
<dbReference type="NCBIfam" id="NF008745">
    <property type="entry name" value="PRK11778.1"/>
    <property type="match status" value="1"/>
</dbReference>
<comment type="similarity">
    <text evidence="2">Belongs to the peptidase S49 family.</text>
</comment>
<keyword evidence="3" id="KW-1003">Cell membrane</keyword>
<reference evidence="13" key="1">
    <citation type="submission" date="2023-01" db="EMBL/GenBank/DDBJ databases">
        <title>Metagenome sequencing of chrysophaentin producing Chrysophaeum taylorii.</title>
        <authorList>
            <person name="Davison J."/>
            <person name="Bewley C."/>
        </authorList>
    </citation>
    <scope>NUCLEOTIDE SEQUENCE</scope>
    <source>
        <strain evidence="13">NIES-1699</strain>
    </source>
</reference>
<sequence length="573" mass="63258">MRRRQRPPYRPAPQFVLAPKDMLYELGFDLAKTVISWGVPLVGIALLSAELFGNNKDEFEPKMDAAYEFGLDDDDAATRSRGAGLMQLFERRKRRNRSAAPSYLKIERLNARLESFAYDLAEATVGRNRARRARRRERLKQAFRDELKLDDGQLDKIAKAEREFVEKVAEAKEAYARAQAGLRAAALAKGGAKNEETDDDEDESDPPPKPPSAKQLESDLGQATRDKARAEGAFLTKLAEVVPDPRVRGRVERVVRAAHDDDPVDALLEVVNASRAEAPQVFAVEFVGDVEANQVAQLREEVTAILGCATAGRDEVVVKLQTGGGTVTGYGLAAAQLVRVKDAGVRLTVVCEQVAASGGYMMACCADHVVASPFAVLGSIGVISDVPNVFERLQREGVQFQTVTAGKYKRTLTPFKKVTREDVLKQQEDLEDVLKLFKSFVRHNRPSLDVDAVATGETWFGQDALDRGLCDELKTFDDVILDKFHAGAQVYSVKYREPKQQPDLVGLIPAGGLMTAFADALLHVALPRFLADRPVLLDEIISRRSQRGRHSSDLYAIDATPRPRIEYDAADLL</sequence>
<evidence type="ECO:0000259" key="12">
    <source>
        <dbReference type="Pfam" id="PF08496"/>
    </source>
</evidence>
<evidence type="ECO:0000256" key="7">
    <source>
        <dbReference type="ARBA" id="ARBA00022825"/>
    </source>
</evidence>
<evidence type="ECO:0000256" key="5">
    <source>
        <dbReference type="ARBA" id="ARBA00022692"/>
    </source>
</evidence>
<dbReference type="Pfam" id="PF01343">
    <property type="entry name" value="Peptidase_S49"/>
    <property type="match status" value="1"/>
</dbReference>
<dbReference type="GO" id="GO:0004252">
    <property type="term" value="F:serine-type endopeptidase activity"/>
    <property type="evidence" value="ECO:0007669"/>
    <property type="project" value="InterPro"/>
</dbReference>
<dbReference type="SUPFAM" id="SSF52096">
    <property type="entry name" value="ClpP/crotonase"/>
    <property type="match status" value="1"/>
</dbReference>
<evidence type="ECO:0008006" key="15">
    <source>
        <dbReference type="Google" id="ProtNLM"/>
    </source>
</evidence>
<keyword evidence="8" id="KW-1133">Transmembrane helix</keyword>
<dbReference type="AlphaFoldDB" id="A0AAD7XLU1"/>
<comment type="subcellular location">
    <subcellularLocation>
        <location evidence="1">Cell membrane</location>
    </subcellularLocation>
</comment>
<evidence type="ECO:0000256" key="10">
    <source>
        <dbReference type="SAM" id="MobiDB-lite"/>
    </source>
</evidence>
<dbReference type="Gene3D" id="6.20.330.10">
    <property type="match status" value="1"/>
</dbReference>
<evidence type="ECO:0000313" key="13">
    <source>
        <dbReference type="EMBL" id="KAJ8605113.1"/>
    </source>
</evidence>
<dbReference type="PANTHER" id="PTHR42987">
    <property type="entry name" value="PEPTIDASE S49"/>
    <property type="match status" value="1"/>
</dbReference>
<comment type="caution">
    <text evidence="13">The sequence shown here is derived from an EMBL/GenBank/DDBJ whole genome shotgun (WGS) entry which is preliminary data.</text>
</comment>
<dbReference type="GO" id="GO:0005886">
    <property type="term" value="C:plasma membrane"/>
    <property type="evidence" value="ECO:0007669"/>
    <property type="project" value="UniProtKB-SubCell"/>
</dbReference>
<gene>
    <name evidence="13" type="ORF">CTAYLR_000415</name>
</gene>
<dbReference type="Pfam" id="PF08496">
    <property type="entry name" value="Peptidase_S49_N"/>
    <property type="match status" value="1"/>
</dbReference>
<dbReference type="CDD" id="cd07023">
    <property type="entry name" value="S49_Sppa_N_C"/>
    <property type="match status" value="1"/>
</dbReference>
<evidence type="ECO:0000256" key="8">
    <source>
        <dbReference type="ARBA" id="ARBA00022989"/>
    </source>
</evidence>
<evidence type="ECO:0000256" key="9">
    <source>
        <dbReference type="ARBA" id="ARBA00023136"/>
    </source>
</evidence>
<evidence type="ECO:0000313" key="14">
    <source>
        <dbReference type="Proteomes" id="UP001230188"/>
    </source>
</evidence>
<name>A0AAD7XLU1_9STRA</name>
<dbReference type="InterPro" id="IPR047272">
    <property type="entry name" value="S49_SppA_C"/>
</dbReference>
<dbReference type="PANTHER" id="PTHR42987:SF4">
    <property type="entry name" value="PROTEASE SOHB-RELATED"/>
    <property type="match status" value="1"/>
</dbReference>
<dbReference type="Proteomes" id="UP001230188">
    <property type="component" value="Unassembled WGS sequence"/>
</dbReference>
<feature type="compositionally biased region" description="Acidic residues" evidence="10">
    <location>
        <begin position="196"/>
        <end position="205"/>
    </location>
</feature>
<dbReference type="InterPro" id="IPR029045">
    <property type="entry name" value="ClpP/crotonase-like_dom_sf"/>
</dbReference>
<keyword evidence="6" id="KW-0378">Hydrolase</keyword>
<evidence type="ECO:0000256" key="2">
    <source>
        <dbReference type="ARBA" id="ARBA00008683"/>
    </source>
</evidence>